<gene>
    <name evidence="2" type="ORF">EST38_g6668</name>
</gene>
<feature type="compositionally biased region" description="Basic residues" evidence="1">
    <location>
        <begin position="169"/>
        <end position="181"/>
    </location>
</feature>
<feature type="region of interest" description="Disordered" evidence="1">
    <location>
        <begin position="138"/>
        <end position="208"/>
    </location>
</feature>
<feature type="compositionally biased region" description="Pro residues" evidence="1">
    <location>
        <begin position="378"/>
        <end position="398"/>
    </location>
</feature>
<proteinExistence type="predicted"/>
<sequence>MASPDDNVLEMNHYSNRVNIRERQVQHSEELLNITRNAIAQTEAGADYSQLSPPPYSLIDPLTVSDTEIVAAMAALQADDAAPVIPGPPPGLVPRTADTEGQVPECDVSATGSMSDNGSSLALDSQVRALNSAENVAPATQSLLPSNQGPPVPKVEDIPVTPHGPVTIQRRRRPNAKRIRNRPFLLPSMGNSDDTDTSTSSQSTSFSSTDTLVNIAPGLNHQEKPRLANLNPPSPLTLASPGSASSEAHAISTRDAFNTSQAMQSQTNLPTPAGATTYPPPAPPLNSSPIMGHPLVAPYAAPGPYHPPLAPYSLVAMGQPPAPAVEPPAAHAMVQPPVAPYSSPPMIQSPVVHYPPPSSYGPVPFMPIVGSQMMQPYPGHPQPPYPGHPQPPYPGHPQPPNVHVLQQHLQWLNWQTHLLATGQMQQMQQK</sequence>
<dbReference type="EMBL" id="SDEE01000216">
    <property type="protein sequence ID" value="RXW19189.1"/>
    <property type="molecule type" value="Genomic_DNA"/>
</dbReference>
<dbReference type="Proteomes" id="UP000290288">
    <property type="component" value="Unassembled WGS sequence"/>
</dbReference>
<dbReference type="AlphaFoldDB" id="A0A4Q2DHK9"/>
<evidence type="ECO:0000256" key="1">
    <source>
        <dbReference type="SAM" id="MobiDB-lite"/>
    </source>
</evidence>
<evidence type="ECO:0000313" key="2">
    <source>
        <dbReference type="EMBL" id="RXW19189.1"/>
    </source>
</evidence>
<evidence type="ECO:0000313" key="3">
    <source>
        <dbReference type="Proteomes" id="UP000290288"/>
    </source>
</evidence>
<feature type="region of interest" description="Disordered" evidence="1">
    <location>
        <begin position="376"/>
        <end position="398"/>
    </location>
</feature>
<feature type="compositionally biased region" description="Low complexity" evidence="1">
    <location>
        <begin position="197"/>
        <end position="208"/>
    </location>
</feature>
<accession>A0A4Q2DHK9</accession>
<name>A0A4Q2DHK9_9AGAR</name>
<protein>
    <submittedName>
        <fullName evidence="2">Uncharacterized protein</fullName>
    </submittedName>
</protein>
<reference evidence="2 3" key="1">
    <citation type="submission" date="2019-01" db="EMBL/GenBank/DDBJ databases">
        <title>Draft genome sequence of Psathyrella aberdarensis IHI B618.</title>
        <authorList>
            <person name="Buettner E."/>
            <person name="Kellner H."/>
        </authorList>
    </citation>
    <scope>NUCLEOTIDE SEQUENCE [LARGE SCALE GENOMIC DNA]</scope>
    <source>
        <strain evidence="2 3">IHI B618</strain>
    </source>
</reference>
<feature type="region of interest" description="Disordered" evidence="1">
    <location>
        <begin position="222"/>
        <end position="286"/>
    </location>
</feature>
<feature type="compositionally biased region" description="Polar residues" evidence="1">
    <location>
        <begin position="138"/>
        <end position="147"/>
    </location>
</feature>
<organism evidence="2 3">
    <name type="scientific">Candolleomyces aberdarensis</name>
    <dbReference type="NCBI Taxonomy" id="2316362"/>
    <lineage>
        <taxon>Eukaryota</taxon>
        <taxon>Fungi</taxon>
        <taxon>Dikarya</taxon>
        <taxon>Basidiomycota</taxon>
        <taxon>Agaricomycotina</taxon>
        <taxon>Agaricomycetes</taxon>
        <taxon>Agaricomycetidae</taxon>
        <taxon>Agaricales</taxon>
        <taxon>Agaricineae</taxon>
        <taxon>Psathyrellaceae</taxon>
        <taxon>Candolleomyces</taxon>
    </lineage>
</organism>
<comment type="caution">
    <text evidence="2">The sequence shown here is derived from an EMBL/GenBank/DDBJ whole genome shotgun (WGS) entry which is preliminary data.</text>
</comment>
<feature type="compositionally biased region" description="Polar residues" evidence="1">
    <location>
        <begin position="255"/>
        <end position="269"/>
    </location>
</feature>
<keyword evidence="3" id="KW-1185">Reference proteome</keyword>